<dbReference type="InterPro" id="IPR039904">
    <property type="entry name" value="TRANK1"/>
</dbReference>
<dbReference type="EMBL" id="CAJMWT010002903">
    <property type="protein sequence ID" value="CAE6457638.1"/>
    <property type="molecule type" value="Genomic_DNA"/>
</dbReference>
<protein>
    <submittedName>
        <fullName evidence="1">Uncharacterized protein</fullName>
    </submittedName>
</protein>
<comment type="caution">
    <text evidence="1">The sequence shown here is derived from an EMBL/GenBank/DDBJ whole genome shotgun (WGS) entry which is preliminary data.</text>
</comment>
<proteinExistence type="predicted"/>
<feature type="non-terminal residue" evidence="1">
    <location>
        <position position="1"/>
    </location>
</feature>
<evidence type="ECO:0000313" key="2">
    <source>
        <dbReference type="Proteomes" id="UP000663843"/>
    </source>
</evidence>
<dbReference type="AlphaFoldDB" id="A0A8H3BI58"/>
<dbReference type="PANTHER" id="PTHR21529:SF4">
    <property type="entry name" value="TPR AND ANKYRIN REPEAT-CONTAINING PROTEIN 1"/>
    <property type="match status" value="1"/>
</dbReference>
<accession>A0A8H3BI58</accession>
<evidence type="ECO:0000313" key="1">
    <source>
        <dbReference type="EMBL" id="CAE6457638.1"/>
    </source>
</evidence>
<organism evidence="1 2">
    <name type="scientific">Rhizoctonia solani</name>
    <dbReference type="NCBI Taxonomy" id="456999"/>
    <lineage>
        <taxon>Eukaryota</taxon>
        <taxon>Fungi</taxon>
        <taxon>Dikarya</taxon>
        <taxon>Basidiomycota</taxon>
        <taxon>Agaricomycotina</taxon>
        <taxon>Agaricomycetes</taxon>
        <taxon>Cantharellales</taxon>
        <taxon>Ceratobasidiaceae</taxon>
        <taxon>Rhizoctonia</taxon>
    </lineage>
</organism>
<name>A0A8H3BI58_9AGAM</name>
<sequence length="117" mass="13245">MTCAPTHKHLDPAQVYSEFLGVIEGSEITLSSELNILSRRQYLEYSRGKSLIFSQCDKIYTLYESYRKIRIRLGGHDAAERTHALIVATRNGQNVPGPKIDALYVDEAQDNLFIDAK</sequence>
<gene>
    <name evidence="1" type="ORF">RDB_LOCUS93073</name>
</gene>
<dbReference type="PANTHER" id="PTHR21529">
    <property type="entry name" value="MAMMARY TURMOR VIRUS RECEPTOR HOMOLOG 1, 2 MTVR1, 2"/>
    <property type="match status" value="1"/>
</dbReference>
<dbReference type="Proteomes" id="UP000663843">
    <property type="component" value="Unassembled WGS sequence"/>
</dbReference>
<reference evidence="1" key="1">
    <citation type="submission" date="2021-01" db="EMBL/GenBank/DDBJ databases">
        <authorList>
            <person name="Kaushik A."/>
        </authorList>
    </citation>
    <scope>NUCLEOTIDE SEQUENCE</scope>
    <source>
        <strain evidence="1">AG2-2IIIB</strain>
    </source>
</reference>